<keyword evidence="2" id="KW-1185">Reference proteome</keyword>
<evidence type="ECO:0000313" key="1">
    <source>
        <dbReference type="EMBL" id="KAG2108222.1"/>
    </source>
</evidence>
<comment type="caution">
    <text evidence="1">The sequence shown here is derived from an EMBL/GenBank/DDBJ whole genome shotgun (WGS) entry which is preliminary data.</text>
</comment>
<protein>
    <submittedName>
        <fullName evidence="1">Uncharacterized protein</fullName>
    </submittedName>
</protein>
<evidence type="ECO:0000313" key="2">
    <source>
        <dbReference type="Proteomes" id="UP000823399"/>
    </source>
</evidence>
<sequence>MSLNASIKIHCPHDLSSPFHLMVSSPLFFSPCFGHLEHRSYNIQSTGFFEIQSRGFIPDTNEAYQNSNVLIEFKKKGYLDNQGRWTADIGCPDLKVPHVTRQLGAYLQFLDWCGTVAHQVMLLQWCITEALQTIRSWEFMKKWLIMQADTSMWNMGLMHPTQSD</sequence>
<accession>A0A9P7F799</accession>
<dbReference type="GeneID" id="64695973"/>
<organism evidence="1 2">
    <name type="scientific">Suillus discolor</name>
    <dbReference type="NCBI Taxonomy" id="1912936"/>
    <lineage>
        <taxon>Eukaryota</taxon>
        <taxon>Fungi</taxon>
        <taxon>Dikarya</taxon>
        <taxon>Basidiomycota</taxon>
        <taxon>Agaricomycotina</taxon>
        <taxon>Agaricomycetes</taxon>
        <taxon>Agaricomycetidae</taxon>
        <taxon>Boletales</taxon>
        <taxon>Suillineae</taxon>
        <taxon>Suillaceae</taxon>
        <taxon>Suillus</taxon>
    </lineage>
</organism>
<dbReference type="EMBL" id="JABBWM010000028">
    <property type="protein sequence ID" value="KAG2108222.1"/>
    <property type="molecule type" value="Genomic_DNA"/>
</dbReference>
<proteinExistence type="predicted"/>
<dbReference type="RefSeq" id="XP_041292741.1">
    <property type="nucleotide sequence ID" value="XM_041433714.1"/>
</dbReference>
<dbReference type="Proteomes" id="UP000823399">
    <property type="component" value="Unassembled WGS sequence"/>
</dbReference>
<gene>
    <name evidence="1" type="ORF">F5147DRAFT_652944</name>
</gene>
<reference evidence="1" key="1">
    <citation type="journal article" date="2020" name="New Phytol.">
        <title>Comparative genomics reveals dynamic genome evolution in host specialist ectomycorrhizal fungi.</title>
        <authorList>
            <person name="Lofgren L.A."/>
            <person name="Nguyen N.H."/>
            <person name="Vilgalys R."/>
            <person name="Ruytinx J."/>
            <person name="Liao H.L."/>
            <person name="Branco S."/>
            <person name="Kuo A."/>
            <person name="LaButti K."/>
            <person name="Lipzen A."/>
            <person name="Andreopoulos W."/>
            <person name="Pangilinan J."/>
            <person name="Riley R."/>
            <person name="Hundley H."/>
            <person name="Na H."/>
            <person name="Barry K."/>
            <person name="Grigoriev I.V."/>
            <person name="Stajich J.E."/>
            <person name="Kennedy P.G."/>
        </authorList>
    </citation>
    <scope>NUCLEOTIDE SEQUENCE</scope>
    <source>
        <strain evidence="1">FC423</strain>
    </source>
</reference>
<name>A0A9P7F799_9AGAM</name>
<dbReference type="AlphaFoldDB" id="A0A9P7F799"/>